<proteinExistence type="predicted"/>
<sequence length="310" mass="31707">MTLALLCSGQGLQSERMFALTGDALPAAGLFEHAARLLGGDARDLVRQSDDATLHGNRVGQVLCTLQAVAAQACLGDAWPRPLVVAGYSVGEVAAWSVAGLVAPETALDLVARRADAMDAASSAGDGLLFVRGLTRATVETLCRLHDAAIAIVNPGDAYVLGGNGASLDALAIDAKARGASRVVAIAVRVASHTPRLSAAAAAFREFLKRAPVANAPVAGVRLLSSIDGDTVVDVGAGIDKLAAQVSQTVQWATCLDACVEAGATAFLELGPGRALAEMALLSHSDLPARSLDDFRTLDGVRAWLGRVAA</sequence>
<keyword evidence="2" id="KW-0808">Transferase</keyword>
<dbReference type="InterPro" id="IPR014043">
    <property type="entry name" value="Acyl_transferase_dom"/>
</dbReference>
<dbReference type="InterPro" id="IPR016035">
    <property type="entry name" value="Acyl_Trfase/lysoPLipase"/>
</dbReference>
<dbReference type="InterPro" id="IPR016036">
    <property type="entry name" value="Malonyl_transacylase_ACP-bd"/>
</dbReference>
<dbReference type="SMART" id="SM00827">
    <property type="entry name" value="PKS_AT"/>
    <property type="match status" value="1"/>
</dbReference>
<comment type="caution">
    <text evidence="2">The sequence shown here is derived from an EMBL/GenBank/DDBJ whole genome shotgun (WGS) entry which is preliminary data.</text>
</comment>
<feature type="domain" description="Malonyl-CoA:ACP transacylase (MAT)" evidence="1">
    <location>
        <begin position="6"/>
        <end position="304"/>
    </location>
</feature>
<evidence type="ECO:0000313" key="3">
    <source>
        <dbReference type="Proteomes" id="UP000321058"/>
    </source>
</evidence>
<dbReference type="SUPFAM" id="SSF55048">
    <property type="entry name" value="Probable ACP-binding domain of malonyl-CoA ACP transacylase"/>
    <property type="match status" value="1"/>
</dbReference>
<dbReference type="GO" id="GO:0005829">
    <property type="term" value="C:cytosol"/>
    <property type="evidence" value="ECO:0007669"/>
    <property type="project" value="TreeGrafter"/>
</dbReference>
<dbReference type="AlphaFoldDB" id="A0A512NMD1"/>
<evidence type="ECO:0000259" key="1">
    <source>
        <dbReference type="SMART" id="SM00827"/>
    </source>
</evidence>
<dbReference type="Gene3D" id="3.30.70.250">
    <property type="entry name" value="Malonyl-CoA ACP transacylase, ACP-binding"/>
    <property type="match status" value="1"/>
</dbReference>
<dbReference type="InterPro" id="IPR050858">
    <property type="entry name" value="Mal-CoA-ACP_Trans/PKS_FabD"/>
</dbReference>
<dbReference type="Gene3D" id="3.40.366.10">
    <property type="entry name" value="Malonyl-Coenzyme A Acyl Carrier Protein, domain 2"/>
    <property type="match status" value="1"/>
</dbReference>
<evidence type="ECO:0000313" key="2">
    <source>
        <dbReference type="EMBL" id="GEP60079.1"/>
    </source>
</evidence>
<protein>
    <submittedName>
        <fullName evidence="2">ACP S-malonyltransferase</fullName>
    </submittedName>
</protein>
<dbReference type="PANTHER" id="PTHR42681">
    <property type="entry name" value="MALONYL-COA-ACYL CARRIER PROTEIN TRANSACYLASE, MITOCHONDRIAL"/>
    <property type="match status" value="1"/>
</dbReference>
<dbReference type="OrthoDB" id="9808564at2"/>
<dbReference type="GO" id="GO:0006633">
    <property type="term" value="P:fatty acid biosynthetic process"/>
    <property type="evidence" value="ECO:0007669"/>
    <property type="project" value="TreeGrafter"/>
</dbReference>
<dbReference type="GO" id="GO:0004314">
    <property type="term" value="F:[acyl-carrier-protein] S-malonyltransferase activity"/>
    <property type="evidence" value="ECO:0007669"/>
    <property type="project" value="TreeGrafter"/>
</dbReference>
<organism evidence="2 3">
    <name type="scientific">Reyranella soli</name>
    <dbReference type="NCBI Taxonomy" id="1230389"/>
    <lineage>
        <taxon>Bacteria</taxon>
        <taxon>Pseudomonadati</taxon>
        <taxon>Pseudomonadota</taxon>
        <taxon>Alphaproteobacteria</taxon>
        <taxon>Hyphomicrobiales</taxon>
        <taxon>Reyranellaceae</taxon>
        <taxon>Reyranella</taxon>
    </lineage>
</organism>
<dbReference type="Pfam" id="PF00698">
    <property type="entry name" value="Acyl_transf_1"/>
    <property type="match status" value="1"/>
</dbReference>
<keyword evidence="3" id="KW-1185">Reference proteome</keyword>
<reference evidence="2 3" key="1">
    <citation type="submission" date="2019-07" db="EMBL/GenBank/DDBJ databases">
        <title>Whole genome shotgun sequence of Reyranella soli NBRC 108950.</title>
        <authorList>
            <person name="Hosoyama A."/>
            <person name="Uohara A."/>
            <person name="Ohji S."/>
            <person name="Ichikawa N."/>
        </authorList>
    </citation>
    <scope>NUCLEOTIDE SEQUENCE [LARGE SCALE GENOMIC DNA]</scope>
    <source>
        <strain evidence="2 3">NBRC 108950</strain>
    </source>
</reference>
<dbReference type="Proteomes" id="UP000321058">
    <property type="component" value="Unassembled WGS sequence"/>
</dbReference>
<gene>
    <name evidence="2" type="ORF">RSO01_72450</name>
</gene>
<dbReference type="InterPro" id="IPR001227">
    <property type="entry name" value="Ac_transferase_dom_sf"/>
</dbReference>
<dbReference type="SUPFAM" id="SSF52151">
    <property type="entry name" value="FabD/lysophospholipase-like"/>
    <property type="match status" value="1"/>
</dbReference>
<dbReference type="EMBL" id="BKAJ01000149">
    <property type="protein sequence ID" value="GEP60079.1"/>
    <property type="molecule type" value="Genomic_DNA"/>
</dbReference>
<dbReference type="PANTHER" id="PTHR42681:SF6">
    <property type="entry name" value="BLL0263 PROTEIN"/>
    <property type="match status" value="1"/>
</dbReference>
<accession>A0A512NMD1</accession>
<name>A0A512NMD1_9HYPH</name>